<evidence type="ECO:0000256" key="8">
    <source>
        <dbReference type="ARBA" id="ARBA00057804"/>
    </source>
</evidence>
<comment type="function">
    <text evidence="8">Transcription factor.</text>
</comment>
<feature type="domain" description="Myb-like" evidence="10">
    <location>
        <begin position="79"/>
        <end position="131"/>
    </location>
</feature>
<dbReference type="Gene3D" id="1.10.10.60">
    <property type="entry name" value="Homeodomain-like"/>
    <property type="match status" value="2"/>
</dbReference>
<dbReference type="GO" id="GO:0003700">
    <property type="term" value="F:DNA-binding transcription factor activity"/>
    <property type="evidence" value="ECO:0007669"/>
    <property type="project" value="UniProtKB-ARBA"/>
</dbReference>
<evidence type="ECO:0000259" key="11">
    <source>
        <dbReference type="PROSITE" id="PS51294"/>
    </source>
</evidence>
<dbReference type="AlphaFoldDB" id="A0ABD1X5S1"/>
<feature type="domain" description="Myb-like" evidence="10">
    <location>
        <begin position="132"/>
        <end position="182"/>
    </location>
</feature>
<dbReference type="PROSITE" id="PS51294">
    <property type="entry name" value="HTH_MYB"/>
    <property type="match status" value="2"/>
</dbReference>
<reference evidence="13" key="1">
    <citation type="submission" date="2024-07" db="EMBL/GenBank/DDBJ databases">
        <title>Two chromosome-level genome assemblies of Korean endemic species Abeliophyllum distichum and Forsythia ovata (Oleaceae).</title>
        <authorList>
            <person name="Jang H."/>
        </authorList>
    </citation>
    <scope>NUCLEOTIDE SEQUENCE [LARGE SCALE GENOMIC DNA]</scope>
</reference>
<evidence type="ECO:0000256" key="9">
    <source>
        <dbReference type="SAM" id="MobiDB-lite"/>
    </source>
</evidence>
<evidence type="ECO:0000313" key="12">
    <source>
        <dbReference type="EMBL" id="KAL2557337.1"/>
    </source>
</evidence>
<accession>A0ABD1X5S1</accession>
<feature type="domain" description="HTH myb-type" evidence="11">
    <location>
        <begin position="132"/>
        <end position="186"/>
    </location>
</feature>
<evidence type="ECO:0000313" key="13">
    <source>
        <dbReference type="Proteomes" id="UP001604277"/>
    </source>
</evidence>
<evidence type="ECO:0000256" key="5">
    <source>
        <dbReference type="ARBA" id="ARBA00023159"/>
    </source>
</evidence>
<evidence type="ECO:0000256" key="4">
    <source>
        <dbReference type="ARBA" id="ARBA00023125"/>
    </source>
</evidence>
<feature type="domain" description="HTH myb-type" evidence="11">
    <location>
        <begin position="79"/>
        <end position="131"/>
    </location>
</feature>
<proteinExistence type="predicted"/>
<keyword evidence="3" id="KW-0805">Transcription regulation</keyword>
<evidence type="ECO:0000256" key="7">
    <source>
        <dbReference type="ARBA" id="ARBA00023242"/>
    </source>
</evidence>
<dbReference type="InterPro" id="IPR001005">
    <property type="entry name" value="SANT/Myb"/>
</dbReference>
<dbReference type="FunFam" id="1.10.10.60:FF:000404">
    <property type="entry name" value="Transcription factor MYB97"/>
    <property type="match status" value="1"/>
</dbReference>
<evidence type="ECO:0000256" key="2">
    <source>
        <dbReference type="ARBA" id="ARBA00022737"/>
    </source>
</evidence>
<comment type="caution">
    <text evidence="12">The sequence shown here is derived from an EMBL/GenBank/DDBJ whole genome shotgun (WGS) entry which is preliminary data.</text>
</comment>
<dbReference type="EMBL" id="JBFOLJ010000001">
    <property type="protein sequence ID" value="KAL2557337.1"/>
    <property type="molecule type" value="Genomic_DNA"/>
</dbReference>
<dbReference type="SUPFAM" id="SSF46689">
    <property type="entry name" value="Homeodomain-like"/>
    <property type="match status" value="1"/>
</dbReference>
<comment type="subcellular location">
    <subcellularLocation>
        <location evidence="1">Nucleus</location>
    </subcellularLocation>
</comment>
<keyword evidence="5" id="KW-0010">Activator</keyword>
<keyword evidence="7" id="KW-0539">Nucleus</keyword>
<dbReference type="Proteomes" id="UP001604277">
    <property type="component" value="Unassembled WGS sequence"/>
</dbReference>
<dbReference type="InterPro" id="IPR009057">
    <property type="entry name" value="Homeodomain-like_sf"/>
</dbReference>
<organism evidence="12 13">
    <name type="scientific">Forsythia ovata</name>
    <dbReference type="NCBI Taxonomy" id="205694"/>
    <lineage>
        <taxon>Eukaryota</taxon>
        <taxon>Viridiplantae</taxon>
        <taxon>Streptophyta</taxon>
        <taxon>Embryophyta</taxon>
        <taxon>Tracheophyta</taxon>
        <taxon>Spermatophyta</taxon>
        <taxon>Magnoliopsida</taxon>
        <taxon>eudicotyledons</taxon>
        <taxon>Gunneridae</taxon>
        <taxon>Pentapetalae</taxon>
        <taxon>asterids</taxon>
        <taxon>lamiids</taxon>
        <taxon>Lamiales</taxon>
        <taxon>Oleaceae</taxon>
        <taxon>Forsythieae</taxon>
        <taxon>Forsythia</taxon>
    </lineage>
</organism>
<dbReference type="GO" id="GO:0005634">
    <property type="term" value="C:nucleus"/>
    <property type="evidence" value="ECO:0007669"/>
    <property type="project" value="UniProtKB-SubCell"/>
</dbReference>
<dbReference type="PANTHER" id="PTHR47995:SF18">
    <property type="entry name" value="TRANSCRIPTION FACTOR MYB65"/>
    <property type="match status" value="1"/>
</dbReference>
<dbReference type="CDD" id="cd00167">
    <property type="entry name" value="SANT"/>
    <property type="match status" value="2"/>
</dbReference>
<sequence length="619" mass="68430">MSTRISSIKHFSVIGKYFAEFWWDWSFASAGDILPVLPAVFCIEEMSITSETGERMISKNGVDSPSVEEAGSGGNSGENGPLKKGPWTSAEDAILVEYVTKHGEGNWNAVQKHSGLARCGKSCRLRWANHLRPDLKKGAFTPEEERRIIELHAKMGNKWARMAAELPGRTDNEIKNYWNTRIKRRQRAGLPIYPPEICFQAVNENQRNEDLGTFSSGNAQHHDFSPINNFDIPAVEFKNLELNQQLYTPTLLDIPPTSLLDIPANSLLMQGLNPSYTGKSVLSSFYPSKRFRGTESLYPSINASVCDVVPSGTQYPNDGSVQIAQSFALPSAFDNNSNSENPPSSSSIRGCHSVLNGNSSSEPAWVTKLELPSLQTRTGSWGSPSSPLPSLECVDTLIQTHPTENTESCSLSRQNSGLLDAVLYESQIMKNSKNNSCQQTSHASIMPVDVMDTLSHDLHETQWEAYGDPISPLGHSSLSFSEYTISSRNPLDEPQSVETVSGCKVKEEVVEPVPMQYDDNSETANLTIFSRPDFLLASNCFVPNDDQTRENSLLKDAFGPFLGEDLSRDCKQMDSGATSSAQGCVLLLKQNESITVHSQRKQKDMHQLTLNYLQNLFTV</sequence>
<evidence type="ECO:0000256" key="1">
    <source>
        <dbReference type="ARBA" id="ARBA00004123"/>
    </source>
</evidence>
<keyword evidence="2" id="KW-0677">Repeat</keyword>
<dbReference type="GO" id="GO:0003677">
    <property type="term" value="F:DNA binding"/>
    <property type="evidence" value="ECO:0007669"/>
    <property type="project" value="UniProtKB-KW"/>
</dbReference>
<gene>
    <name evidence="12" type="ORF">Fot_02076</name>
</gene>
<evidence type="ECO:0000256" key="6">
    <source>
        <dbReference type="ARBA" id="ARBA00023163"/>
    </source>
</evidence>
<protein>
    <submittedName>
        <fullName evidence="12">Myb domain protein 33</fullName>
    </submittedName>
</protein>
<keyword evidence="13" id="KW-1185">Reference proteome</keyword>
<keyword evidence="4" id="KW-0238">DNA-binding</keyword>
<evidence type="ECO:0000259" key="10">
    <source>
        <dbReference type="PROSITE" id="PS50090"/>
    </source>
</evidence>
<feature type="region of interest" description="Disordered" evidence="9">
    <location>
        <begin position="54"/>
        <end position="85"/>
    </location>
</feature>
<dbReference type="GO" id="GO:0080092">
    <property type="term" value="P:regulation of pollen tube growth"/>
    <property type="evidence" value="ECO:0007669"/>
    <property type="project" value="UniProtKB-ARBA"/>
</dbReference>
<dbReference type="PANTHER" id="PTHR47995">
    <property type="entry name" value="TRANSCRIPTION FACTOR MYB33-RELATED"/>
    <property type="match status" value="1"/>
</dbReference>
<dbReference type="Pfam" id="PF00249">
    <property type="entry name" value="Myb_DNA-binding"/>
    <property type="match status" value="2"/>
</dbReference>
<dbReference type="SMART" id="SM00717">
    <property type="entry name" value="SANT"/>
    <property type="match status" value="2"/>
</dbReference>
<feature type="compositionally biased region" description="Low complexity" evidence="9">
    <location>
        <begin position="335"/>
        <end position="347"/>
    </location>
</feature>
<dbReference type="GO" id="GO:0090406">
    <property type="term" value="C:pollen tube"/>
    <property type="evidence" value="ECO:0007669"/>
    <property type="project" value="UniProtKB-ARBA"/>
</dbReference>
<evidence type="ECO:0000256" key="3">
    <source>
        <dbReference type="ARBA" id="ARBA00023015"/>
    </source>
</evidence>
<dbReference type="FunFam" id="1.10.10.60:FF:000001">
    <property type="entry name" value="MYB-related transcription factor"/>
    <property type="match status" value="1"/>
</dbReference>
<dbReference type="GO" id="GO:0048235">
    <property type="term" value="P:pollen sperm cell differentiation"/>
    <property type="evidence" value="ECO:0007669"/>
    <property type="project" value="UniProtKB-ARBA"/>
</dbReference>
<dbReference type="PROSITE" id="PS50090">
    <property type="entry name" value="MYB_LIKE"/>
    <property type="match status" value="2"/>
</dbReference>
<feature type="region of interest" description="Disordered" evidence="9">
    <location>
        <begin position="332"/>
        <end position="353"/>
    </location>
</feature>
<name>A0ABD1X5S1_9LAMI</name>
<dbReference type="InterPro" id="IPR017930">
    <property type="entry name" value="Myb_dom"/>
</dbReference>
<keyword evidence="6" id="KW-0804">Transcription</keyword>